<sequence>MEHRRLRFGRGFRVLFDRRGVQAAQMVIAPGASEGGPDNRHRGAEQWLYVVAGSGVAIVAGARRALAAGSLLLIERGEAHEIRNTGRTPLKTLNFYSPPAYTRDGDERPAGRPPRRR</sequence>
<proteinExistence type="predicted"/>
<comment type="caution">
    <text evidence="4">The sequence shown here is derived from an EMBL/GenBank/DDBJ whole genome shotgun (WGS) entry which is preliminary data.</text>
</comment>
<dbReference type="EMBL" id="JBHTKN010000011">
    <property type="protein sequence ID" value="MFD1043511.1"/>
    <property type="molecule type" value="Genomic_DNA"/>
</dbReference>
<dbReference type="InterPro" id="IPR011051">
    <property type="entry name" value="RmlC_Cupin_sf"/>
</dbReference>
<dbReference type="RefSeq" id="WP_162378084.1">
    <property type="nucleotide sequence ID" value="NZ_JBHTKN010000011.1"/>
</dbReference>
<evidence type="ECO:0000256" key="2">
    <source>
        <dbReference type="SAM" id="MobiDB-lite"/>
    </source>
</evidence>
<gene>
    <name evidence="4" type="ORF">ACFQ2N_14255</name>
</gene>
<accession>A0ABW3M0P8</accession>
<keyword evidence="5" id="KW-1185">Reference proteome</keyword>
<dbReference type="InterPro" id="IPR051610">
    <property type="entry name" value="GPI/OXD"/>
</dbReference>
<dbReference type="Proteomes" id="UP001597033">
    <property type="component" value="Unassembled WGS sequence"/>
</dbReference>
<feature type="domain" description="Cupin type-2" evidence="3">
    <location>
        <begin position="26"/>
        <end position="95"/>
    </location>
</feature>
<name>A0ABW3M0P8_9GAMM</name>
<dbReference type="PANTHER" id="PTHR35848">
    <property type="entry name" value="OXALATE-BINDING PROTEIN"/>
    <property type="match status" value="1"/>
</dbReference>
<evidence type="ECO:0000313" key="4">
    <source>
        <dbReference type="EMBL" id="MFD1043511.1"/>
    </source>
</evidence>
<dbReference type="Gene3D" id="2.60.120.10">
    <property type="entry name" value="Jelly Rolls"/>
    <property type="match status" value="1"/>
</dbReference>
<organism evidence="4 5">
    <name type="scientific">Pseudoxanthomonas kaohsiungensis</name>
    <dbReference type="NCBI Taxonomy" id="283923"/>
    <lineage>
        <taxon>Bacteria</taxon>
        <taxon>Pseudomonadati</taxon>
        <taxon>Pseudomonadota</taxon>
        <taxon>Gammaproteobacteria</taxon>
        <taxon>Lysobacterales</taxon>
        <taxon>Lysobacteraceae</taxon>
        <taxon>Pseudoxanthomonas</taxon>
    </lineage>
</organism>
<feature type="region of interest" description="Disordered" evidence="2">
    <location>
        <begin position="85"/>
        <end position="117"/>
    </location>
</feature>
<dbReference type="Pfam" id="PF07883">
    <property type="entry name" value="Cupin_2"/>
    <property type="match status" value="1"/>
</dbReference>
<evidence type="ECO:0000256" key="1">
    <source>
        <dbReference type="ARBA" id="ARBA00022723"/>
    </source>
</evidence>
<dbReference type="InterPro" id="IPR013096">
    <property type="entry name" value="Cupin_2"/>
</dbReference>
<protein>
    <submittedName>
        <fullName evidence="4">Cupin domain-containing protein</fullName>
    </submittedName>
</protein>
<dbReference type="SUPFAM" id="SSF51182">
    <property type="entry name" value="RmlC-like cupins"/>
    <property type="match status" value="1"/>
</dbReference>
<dbReference type="PANTHER" id="PTHR35848:SF6">
    <property type="entry name" value="CUPIN TYPE-2 DOMAIN-CONTAINING PROTEIN"/>
    <property type="match status" value="1"/>
</dbReference>
<evidence type="ECO:0000259" key="3">
    <source>
        <dbReference type="Pfam" id="PF07883"/>
    </source>
</evidence>
<dbReference type="InterPro" id="IPR014710">
    <property type="entry name" value="RmlC-like_jellyroll"/>
</dbReference>
<evidence type="ECO:0000313" key="5">
    <source>
        <dbReference type="Proteomes" id="UP001597033"/>
    </source>
</evidence>
<reference evidence="5" key="1">
    <citation type="journal article" date="2019" name="Int. J. Syst. Evol. Microbiol.">
        <title>The Global Catalogue of Microorganisms (GCM) 10K type strain sequencing project: providing services to taxonomists for standard genome sequencing and annotation.</title>
        <authorList>
            <consortium name="The Broad Institute Genomics Platform"/>
            <consortium name="The Broad Institute Genome Sequencing Center for Infectious Disease"/>
            <person name="Wu L."/>
            <person name="Ma J."/>
        </authorList>
    </citation>
    <scope>NUCLEOTIDE SEQUENCE [LARGE SCALE GENOMIC DNA]</scope>
    <source>
        <strain evidence="5">CCUG 55854</strain>
    </source>
</reference>
<keyword evidence="1" id="KW-0479">Metal-binding</keyword>